<evidence type="ECO:0000256" key="1">
    <source>
        <dbReference type="SAM" id="SignalP"/>
    </source>
</evidence>
<organism evidence="3">
    <name type="scientific">uncultured Cytophagales bacterium</name>
    <dbReference type="NCBI Taxonomy" id="158755"/>
    <lineage>
        <taxon>Bacteria</taxon>
        <taxon>Pseudomonadati</taxon>
        <taxon>Bacteroidota</taxon>
        <taxon>Sphingobacteriia</taxon>
        <taxon>Sphingobacteriales</taxon>
        <taxon>environmental samples</taxon>
    </lineage>
</organism>
<evidence type="ECO:0000313" key="3">
    <source>
        <dbReference type="EMBL" id="CAA9242676.1"/>
    </source>
</evidence>
<dbReference type="EMBL" id="CADCTQ010000141">
    <property type="protein sequence ID" value="CAA9242676.1"/>
    <property type="molecule type" value="Genomic_DNA"/>
</dbReference>
<feature type="domain" description="DUF6242" evidence="2">
    <location>
        <begin position="146"/>
        <end position="243"/>
    </location>
</feature>
<evidence type="ECO:0000259" key="2">
    <source>
        <dbReference type="Pfam" id="PF25852"/>
    </source>
</evidence>
<feature type="chain" id="PRO_5026718037" evidence="1">
    <location>
        <begin position="20"/>
        <end position="450"/>
    </location>
</feature>
<dbReference type="InterPro" id="IPR015943">
    <property type="entry name" value="WD40/YVTN_repeat-like_dom_sf"/>
</dbReference>
<protein>
    <submittedName>
        <fullName evidence="3">GH74</fullName>
    </submittedName>
</protein>
<dbReference type="InterPro" id="IPR058667">
    <property type="entry name" value="DUF6242_C"/>
</dbReference>
<reference evidence="3" key="1">
    <citation type="submission" date="2020-02" db="EMBL/GenBank/DDBJ databases">
        <authorList>
            <person name="Meier V. D."/>
        </authorList>
    </citation>
    <scope>NUCLEOTIDE SEQUENCE</scope>
    <source>
        <strain evidence="3">AVDCRST_MAG56</strain>
    </source>
</reference>
<keyword evidence="1" id="KW-0732">Signal</keyword>
<dbReference type="SUPFAM" id="SSF110296">
    <property type="entry name" value="Oligoxyloglucan reducing end-specific cellobiohydrolase"/>
    <property type="match status" value="1"/>
</dbReference>
<accession>A0A6J4I5N3</accession>
<dbReference type="PROSITE" id="PS51257">
    <property type="entry name" value="PROKAR_LIPOPROTEIN"/>
    <property type="match status" value="1"/>
</dbReference>
<dbReference type="AlphaFoldDB" id="A0A6J4I5N3"/>
<dbReference type="Gene3D" id="2.130.10.10">
    <property type="entry name" value="YVTN repeat-like/Quinoprotein amine dehydrogenase"/>
    <property type="match status" value="2"/>
</dbReference>
<gene>
    <name evidence="3" type="ORF">AVDCRST_MAG56-1502</name>
</gene>
<proteinExistence type="predicted"/>
<name>A0A6J4I5N3_9SPHI</name>
<dbReference type="Pfam" id="PF25852">
    <property type="entry name" value="DUF6242_C"/>
    <property type="match status" value="1"/>
</dbReference>
<feature type="signal peptide" evidence="1">
    <location>
        <begin position="1"/>
        <end position="19"/>
    </location>
</feature>
<sequence length="450" mass="48954">MYAFITRTWAGLFLLVAMAACHTNDDLPPARPSGASLELVKGDGQKGQFGALLADSLVMRILVRDTTLRNKLTVTYKMKTGNGYVEEYHSGFPGTGLRPDAKGIVRGRWSLGCNSTTQAVTFYLYPDSCTGYVPDARCKPLDSLTFEATAGKPTGWSRACGIGFVDPYGSAFTACAGKVYAVAGGKAYRSEDDGVNWTELSPPAGNDPVKLLKCNGQGHVYVVTENQGVFYSKNQGGSWTEINNGILDHRYPLDLVVEDNTLFVSFNFDGLYRSTNNGAFWRKLLVGGRYGEEYAHVTRMPSGDLYLFDKWSKLFKSTNNGDNWLLQDLGHNYARSPAGDMAADQAGNLVIASSYDGYLAVLSPATLTGSVTSFYTPETHSTCMVYQITPARDKLYFLVSGNLKPGVYSGTPGNYAHAHPDFTGQVSSFFVRPDGSLLLGSHSGVYYFAK</sequence>